<dbReference type="RefSeq" id="WP_091828550.1">
    <property type="nucleotide sequence ID" value="NZ_FNZK01000001.1"/>
</dbReference>
<proteinExistence type="predicted"/>
<dbReference type="GO" id="GO:0004371">
    <property type="term" value="F:glycerone kinase activity"/>
    <property type="evidence" value="ECO:0007669"/>
    <property type="project" value="InterPro"/>
</dbReference>
<dbReference type="STRING" id="84035.SAMN05660742_101299"/>
<dbReference type="InterPro" id="IPR004007">
    <property type="entry name" value="DhaL_dom"/>
</dbReference>
<dbReference type="InterPro" id="IPR036117">
    <property type="entry name" value="DhaL_dom_sf"/>
</dbReference>
<dbReference type="SMART" id="SM01120">
    <property type="entry name" value="Dak2"/>
    <property type="match status" value="1"/>
</dbReference>
<protein>
    <recommendedName>
        <fullName evidence="1">DhaL domain-containing protein</fullName>
    </recommendedName>
</protein>
<dbReference type="InterPro" id="IPR048394">
    <property type="entry name" value="FakA-like_M"/>
</dbReference>
<dbReference type="PANTHER" id="PTHR33434">
    <property type="entry name" value="DEGV DOMAIN-CONTAINING PROTEIN DR_1986-RELATED"/>
    <property type="match status" value="1"/>
</dbReference>
<dbReference type="InterPro" id="IPR050270">
    <property type="entry name" value="DegV_domain_contain"/>
</dbReference>
<evidence type="ECO:0000313" key="3">
    <source>
        <dbReference type="Proteomes" id="UP000199662"/>
    </source>
</evidence>
<name>A0A1H6U471_9FIRM</name>
<accession>A0A1H6U471</accession>
<keyword evidence="3" id="KW-1185">Reference proteome</keyword>
<dbReference type="Proteomes" id="UP000199662">
    <property type="component" value="Unassembled WGS sequence"/>
</dbReference>
<gene>
    <name evidence="2" type="ORF">SAMN05660742_101299</name>
</gene>
<dbReference type="SMART" id="SM01121">
    <property type="entry name" value="Dak1_2"/>
    <property type="match status" value="1"/>
</dbReference>
<dbReference type="PROSITE" id="PS51480">
    <property type="entry name" value="DHAL"/>
    <property type="match status" value="1"/>
</dbReference>
<dbReference type="GO" id="GO:0006071">
    <property type="term" value="P:glycerol metabolic process"/>
    <property type="evidence" value="ECO:0007669"/>
    <property type="project" value="InterPro"/>
</dbReference>
<organism evidence="2 3">
    <name type="scientific">Propionispira arboris</name>
    <dbReference type="NCBI Taxonomy" id="84035"/>
    <lineage>
        <taxon>Bacteria</taxon>
        <taxon>Bacillati</taxon>
        <taxon>Bacillota</taxon>
        <taxon>Negativicutes</taxon>
        <taxon>Selenomonadales</taxon>
        <taxon>Selenomonadaceae</taxon>
        <taxon>Propionispira</taxon>
    </lineage>
</organism>
<dbReference type="Pfam" id="PF21645">
    <property type="entry name" value="FakA-like_M"/>
    <property type="match status" value="1"/>
</dbReference>
<dbReference type="Pfam" id="PF02734">
    <property type="entry name" value="Dak2"/>
    <property type="match status" value="1"/>
</dbReference>
<evidence type="ECO:0000313" key="2">
    <source>
        <dbReference type="EMBL" id="SEI87129.1"/>
    </source>
</evidence>
<sequence>MTSNKEIITSSDFRRMIAGAYSEFLLEYENLNQLNAASLSDSGEIGTNLLRTMGAAAAALVDAKEEGIGPLAKRTSDSAILGARGNSGVVLSQIFRGLSKGLSGKYDARSSDIGKAFQYGILYAHRSIPDSKERPIITVAKGVAKGAYYAVRANLPISEILEAALIAGEKELQRTKAQYGFIDAGGQGMMVLLTGCMKGLDGNFVSPSLSLSTNFKTSNQVPKPEVDLVRPYCVSFLVKHSKVDVYDVERILQKIGNAVIVQKHGNNTRVHLHTDHPGLIIEQAVGWGNLHDVKIDNMAQYHESSVMTEQAEALAIIAVASDAVMSEKMKKAGAGLIITGGKGMNPSVGDFVNAVHSDFAKQYIILPNSKNLVLVVEQVQELLGDRVANLKTPDMQSGLQALKLYKKEQSLAENVRNMQPLVK</sequence>
<dbReference type="AlphaFoldDB" id="A0A1H6U471"/>
<dbReference type="PANTHER" id="PTHR33434:SF4">
    <property type="entry name" value="PHOSPHATASE PROTEIN"/>
    <property type="match status" value="1"/>
</dbReference>
<reference evidence="2 3" key="1">
    <citation type="submission" date="2016-10" db="EMBL/GenBank/DDBJ databases">
        <authorList>
            <person name="de Groot N.N."/>
        </authorList>
    </citation>
    <scope>NUCLEOTIDE SEQUENCE [LARGE SCALE GENOMIC DNA]</scope>
    <source>
        <strain evidence="2 3">DSM 2179</strain>
    </source>
</reference>
<dbReference type="SUPFAM" id="SSF101473">
    <property type="entry name" value="DhaL-like"/>
    <property type="match status" value="1"/>
</dbReference>
<dbReference type="Pfam" id="PF13684">
    <property type="entry name" value="FakA-like_C"/>
    <property type="match status" value="1"/>
</dbReference>
<dbReference type="Gene3D" id="1.25.40.340">
    <property type="match status" value="1"/>
</dbReference>
<dbReference type="EMBL" id="FNZK01000001">
    <property type="protein sequence ID" value="SEI87129.1"/>
    <property type="molecule type" value="Genomic_DNA"/>
</dbReference>
<feature type="domain" description="DhaL" evidence="1">
    <location>
        <begin position="11"/>
        <end position="198"/>
    </location>
</feature>
<evidence type="ECO:0000259" key="1">
    <source>
        <dbReference type="PROSITE" id="PS51480"/>
    </source>
</evidence>
<dbReference type="InterPro" id="IPR033470">
    <property type="entry name" value="FakA-like_C"/>
</dbReference>